<dbReference type="Pfam" id="PF01614">
    <property type="entry name" value="IclR_C"/>
    <property type="match status" value="1"/>
</dbReference>
<dbReference type="InterPro" id="IPR036390">
    <property type="entry name" value="WH_DNA-bd_sf"/>
</dbReference>
<dbReference type="InterPro" id="IPR014757">
    <property type="entry name" value="Tscrpt_reg_IclR_C"/>
</dbReference>
<dbReference type="InterPro" id="IPR029016">
    <property type="entry name" value="GAF-like_dom_sf"/>
</dbReference>
<keyword evidence="6" id="KW-1185">Reference proteome</keyword>
<keyword evidence="2" id="KW-0238">DNA-binding</keyword>
<protein>
    <submittedName>
        <fullName evidence="5">IclR family transcriptional regulator</fullName>
    </submittedName>
</protein>
<evidence type="ECO:0000256" key="3">
    <source>
        <dbReference type="ARBA" id="ARBA00023163"/>
    </source>
</evidence>
<dbReference type="PROSITE" id="PS51078">
    <property type="entry name" value="ICLR_ED"/>
    <property type="match status" value="1"/>
</dbReference>
<gene>
    <name evidence="5" type="ORF">ACFQW9_14580</name>
</gene>
<keyword evidence="3" id="KW-0804">Transcription</keyword>
<sequence>MNSVLSHNAGSAQEARRPLPQSMIERMTLIMDLFEGPYDLLTLEDVVLRTRLPRSTAHRILDQLVRMRWLGHSPCGYRLGRRALGLGGRESVHGALRAAAAPVLHELALRTNLVVHLAVLDGAEVYYLDKLGGRSAVTVPSRVGGRAPAHCTALGKAMLARLQPERVDQEHAGLMVRLTARSIGSADQLHRELSAIRVRHGVAIERGEYVPSIGCVATAVPGPGTDGPAGALSLVGKASSPLERLAPMVVAAARDIAAGLRTDADTEQSAARTVNPRSREWSAESVAGFVEGEQGRWW</sequence>
<dbReference type="InterPro" id="IPR050707">
    <property type="entry name" value="HTH_MetabolicPath_Reg"/>
</dbReference>
<dbReference type="PANTHER" id="PTHR30136">
    <property type="entry name" value="HELIX-TURN-HELIX TRANSCRIPTIONAL REGULATOR, ICLR FAMILY"/>
    <property type="match status" value="1"/>
</dbReference>
<evidence type="ECO:0000256" key="2">
    <source>
        <dbReference type="ARBA" id="ARBA00023125"/>
    </source>
</evidence>
<comment type="caution">
    <text evidence="5">The sequence shown here is derived from an EMBL/GenBank/DDBJ whole genome shotgun (WGS) entry which is preliminary data.</text>
</comment>
<dbReference type="SUPFAM" id="SSF55781">
    <property type="entry name" value="GAF domain-like"/>
    <property type="match status" value="1"/>
</dbReference>
<dbReference type="InterPro" id="IPR005471">
    <property type="entry name" value="Tscrpt_reg_IclR_N"/>
</dbReference>
<proteinExistence type="predicted"/>
<evidence type="ECO:0000259" key="4">
    <source>
        <dbReference type="PROSITE" id="PS51078"/>
    </source>
</evidence>
<keyword evidence="1" id="KW-0805">Transcription regulation</keyword>
<dbReference type="Pfam" id="PF09339">
    <property type="entry name" value="HTH_IclR"/>
    <property type="match status" value="1"/>
</dbReference>
<dbReference type="PANTHER" id="PTHR30136:SF24">
    <property type="entry name" value="HTH-TYPE TRANSCRIPTIONAL REPRESSOR ALLR"/>
    <property type="match status" value="1"/>
</dbReference>
<dbReference type="Gene3D" id="3.30.450.40">
    <property type="match status" value="1"/>
</dbReference>
<name>A0ABW2MDK6_9ACTN</name>
<evidence type="ECO:0000313" key="5">
    <source>
        <dbReference type="EMBL" id="MFC7351866.1"/>
    </source>
</evidence>
<feature type="domain" description="IclR-ED" evidence="4">
    <location>
        <begin position="82"/>
        <end position="262"/>
    </location>
</feature>
<accession>A0ABW2MDK6</accession>
<dbReference type="InterPro" id="IPR036388">
    <property type="entry name" value="WH-like_DNA-bd_sf"/>
</dbReference>
<dbReference type="Gene3D" id="1.10.10.10">
    <property type="entry name" value="Winged helix-like DNA-binding domain superfamily/Winged helix DNA-binding domain"/>
    <property type="match status" value="1"/>
</dbReference>
<reference evidence="6" key="1">
    <citation type="journal article" date="2019" name="Int. J. Syst. Evol. Microbiol.">
        <title>The Global Catalogue of Microorganisms (GCM) 10K type strain sequencing project: providing services to taxonomists for standard genome sequencing and annotation.</title>
        <authorList>
            <consortium name="The Broad Institute Genomics Platform"/>
            <consortium name="The Broad Institute Genome Sequencing Center for Infectious Disease"/>
            <person name="Wu L."/>
            <person name="Ma J."/>
        </authorList>
    </citation>
    <scope>NUCLEOTIDE SEQUENCE [LARGE SCALE GENOMIC DNA]</scope>
    <source>
        <strain evidence="6">ICMP 19430</strain>
    </source>
</reference>
<dbReference type="EMBL" id="JBHTCK010000003">
    <property type="protein sequence ID" value="MFC7351866.1"/>
    <property type="molecule type" value="Genomic_DNA"/>
</dbReference>
<dbReference type="Proteomes" id="UP001596509">
    <property type="component" value="Unassembled WGS sequence"/>
</dbReference>
<dbReference type="SMART" id="SM00346">
    <property type="entry name" value="HTH_ICLR"/>
    <property type="match status" value="1"/>
</dbReference>
<dbReference type="RefSeq" id="WP_249626602.1">
    <property type="nucleotide sequence ID" value="NZ_JBHTCK010000003.1"/>
</dbReference>
<evidence type="ECO:0000256" key="1">
    <source>
        <dbReference type="ARBA" id="ARBA00023015"/>
    </source>
</evidence>
<organism evidence="5 6">
    <name type="scientific">Streptomyces caviscabies</name>
    <dbReference type="NCBI Taxonomy" id="90079"/>
    <lineage>
        <taxon>Bacteria</taxon>
        <taxon>Bacillati</taxon>
        <taxon>Actinomycetota</taxon>
        <taxon>Actinomycetes</taxon>
        <taxon>Kitasatosporales</taxon>
        <taxon>Streptomycetaceae</taxon>
        <taxon>Streptomyces</taxon>
    </lineage>
</organism>
<dbReference type="SUPFAM" id="SSF46785">
    <property type="entry name" value="Winged helix' DNA-binding domain"/>
    <property type="match status" value="1"/>
</dbReference>
<evidence type="ECO:0000313" key="6">
    <source>
        <dbReference type="Proteomes" id="UP001596509"/>
    </source>
</evidence>